<dbReference type="PANTHER" id="PTHR28142:SF1">
    <property type="entry name" value="MITOCHONDRIAL INNER MEMBRANE I-AAA PROTEASE SUPERCOMPLEX SUBUNIT MGR3-RELATED"/>
    <property type="match status" value="1"/>
</dbReference>
<dbReference type="GO" id="GO:0051787">
    <property type="term" value="F:misfolded protein binding"/>
    <property type="evidence" value="ECO:0007669"/>
    <property type="project" value="TreeGrafter"/>
</dbReference>
<dbReference type="AlphaFoldDB" id="A0A5M8Q0Y2"/>
<dbReference type="OrthoDB" id="10050400at2759"/>
<dbReference type="GO" id="GO:0006515">
    <property type="term" value="P:protein quality control for misfolded or incompletely synthesized proteins"/>
    <property type="evidence" value="ECO:0007669"/>
    <property type="project" value="TreeGrafter"/>
</dbReference>
<dbReference type="CDD" id="cd24145">
    <property type="entry name" value="Mgr3-like"/>
    <property type="match status" value="1"/>
</dbReference>
<dbReference type="GO" id="GO:0031942">
    <property type="term" value="C:i-AAA complex"/>
    <property type="evidence" value="ECO:0007669"/>
    <property type="project" value="TreeGrafter"/>
</dbReference>
<reference evidence="2 3" key="1">
    <citation type="submission" date="2019-09" db="EMBL/GenBank/DDBJ databases">
        <title>The hologenome of the rock-dwelling lichen Lasallia pustulata.</title>
        <authorList>
            <person name="Greshake Tzovaras B."/>
            <person name="Segers F."/>
            <person name="Bicker A."/>
            <person name="Dal Grande F."/>
            <person name="Otte J."/>
            <person name="Hankeln T."/>
            <person name="Schmitt I."/>
            <person name="Ebersberger I."/>
        </authorList>
    </citation>
    <scope>NUCLEOTIDE SEQUENCE [LARGE SCALE GENOMIC DNA]</scope>
    <source>
        <strain evidence="2">A1-1</strain>
    </source>
</reference>
<sequence length="407" mass="45591">MFLRSCPRVLRSGALRSYTRRTQRLETLPAHTLRPIIQPWPRPRHSTTAAAAKKVFKENPFLVSLASFFILCGMGGLFYVNYVYSTYIIGAFKMYPEPVAIKLRRALFYTNQDLQPNQAVKYYRQALEVADQLGMDPFSNEILGVKFQLASLMEKIKQYEKAIDILEIVQSDCLKWIELFGDKEGNQGKRTRVLGKTVSTSVKLGDLYAILHEEETAQARLVWAVETALKEQRRRETEGVKEGEGEWMSNEGIGGALESLAHNYEEKNQHYLAAPLFLQALAMIPQPTCHSVVLMNNLSISLAQQNPPPTPSEPPQSRSAHISFARAWAEKSLAIAATIEPPLRTEECDTGCAAATHNLGEFAEMDGDVAEARRRYEEARGLSGAIGFEEGVRNAEAGLKRLKGRDE</sequence>
<dbReference type="PANTHER" id="PTHR28142">
    <property type="entry name" value="MITOCHONDRIAL INNER MEMBRANE I-AAA PROTEASE SUPERCOMPLEX SUBUNIT MGR3-RELATED"/>
    <property type="match status" value="1"/>
</dbReference>
<accession>A0A5M8Q0Y2</accession>
<keyword evidence="1" id="KW-1133">Transmembrane helix</keyword>
<dbReference type="InterPro" id="IPR040201">
    <property type="entry name" value="Mrg3-like"/>
</dbReference>
<evidence type="ECO:0000313" key="2">
    <source>
        <dbReference type="EMBL" id="KAA6414626.1"/>
    </source>
</evidence>
<organism evidence="2 3">
    <name type="scientific">Lasallia pustulata</name>
    <dbReference type="NCBI Taxonomy" id="136370"/>
    <lineage>
        <taxon>Eukaryota</taxon>
        <taxon>Fungi</taxon>
        <taxon>Dikarya</taxon>
        <taxon>Ascomycota</taxon>
        <taxon>Pezizomycotina</taxon>
        <taxon>Lecanoromycetes</taxon>
        <taxon>OSLEUM clade</taxon>
        <taxon>Umbilicariomycetidae</taxon>
        <taxon>Umbilicariales</taxon>
        <taxon>Umbilicariaceae</taxon>
        <taxon>Lasallia</taxon>
    </lineage>
</organism>
<dbReference type="EMBL" id="VXIT01000002">
    <property type="protein sequence ID" value="KAA6414626.1"/>
    <property type="molecule type" value="Genomic_DNA"/>
</dbReference>
<gene>
    <name evidence="2" type="ORF">FRX48_01376</name>
</gene>
<keyword evidence="1" id="KW-0472">Membrane</keyword>
<keyword evidence="1" id="KW-0812">Transmembrane</keyword>
<protein>
    <submittedName>
        <fullName evidence="2">TPR domain-containing</fullName>
    </submittedName>
</protein>
<feature type="transmembrane region" description="Helical" evidence="1">
    <location>
        <begin position="61"/>
        <end position="84"/>
    </location>
</feature>
<dbReference type="Proteomes" id="UP000324767">
    <property type="component" value="Unassembled WGS sequence"/>
</dbReference>
<evidence type="ECO:0000313" key="3">
    <source>
        <dbReference type="Proteomes" id="UP000324767"/>
    </source>
</evidence>
<dbReference type="Gene3D" id="1.25.40.10">
    <property type="entry name" value="Tetratricopeptide repeat domain"/>
    <property type="match status" value="2"/>
</dbReference>
<dbReference type="InterPro" id="IPR011990">
    <property type="entry name" value="TPR-like_helical_dom_sf"/>
</dbReference>
<evidence type="ECO:0000256" key="1">
    <source>
        <dbReference type="SAM" id="Phobius"/>
    </source>
</evidence>
<proteinExistence type="predicted"/>
<name>A0A5M8Q0Y2_9LECA</name>
<comment type="caution">
    <text evidence="2">The sequence shown here is derived from an EMBL/GenBank/DDBJ whole genome shotgun (WGS) entry which is preliminary data.</text>
</comment>
<dbReference type="SUPFAM" id="SSF48452">
    <property type="entry name" value="TPR-like"/>
    <property type="match status" value="1"/>
</dbReference>